<dbReference type="GO" id="GO:0008270">
    <property type="term" value="F:zinc ion binding"/>
    <property type="evidence" value="ECO:0007669"/>
    <property type="project" value="UniProtKB-KW"/>
</dbReference>
<feature type="compositionally biased region" description="Low complexity" evidence="5">
    <location>
        <begin position="80"/>
        <end position="96"/>
    </location>
</feature>
<dbReference type="PROSITE" id="PS00518">
    <property type="entry name" value="ZF_RING_1"/>
    <property type="match status" value="1"/>
</dbReference>
<dbReference type="InterPro" id="IPR001841">
    <property type="entry name" value="Znf_RING"/>
</dbReference>
<dbReference type="PANTHER" id="PTHR23041:SF78">
    <property type="entry name" value="E3 UBIQUITIN-PROTEIN LIGASE RNF4"/>
    <property type="match status" value="1"/>
</dbReference>
<keyword evidence="1" id="KW-0479">Metal-binding</keyword>
<reference evidence="8" key="1">
    <citation type="submission" date="2003-08" db="EMBL/GenBank/DDBJ databases">
        <authorList>
            <person name="Birren B."/>
            <person name="Nusbaum C."/>
            <person name="Abebe A."/>
            <person name="Abouelleil A."/>
            <person name="Adekoya E."/>
            <person name="Ait-zahra M."/>
            <person name="Allen N."/>
            <person name="Allen T."/>
            <person name="An P."/>
            <person name="Anderson M."/>
            <person name="Anderson S."/>
            <person name="Arachchi H."/>
            <person name="Armbruster J."/>
            <person name="Bachantsang P."/>
            <person name="Baldwin J."/>
            <person name="Barry A."/>
            <person name="Bayul T."/>
            <person name="Blitshsteyn B."/>
            <person name="Bloom T."/>
            <person name="Blye J."/>
            <person name="Boguslavskiy L."/>
            <person name="Borowsky M."/>
            <person name="Boukhgalter B."/>
            <person name="Brunache A."/>
            <person name="Butler J."/>
            <person name="Calixte N."/>
            <person name="Calvo S."/>
            <person name="Camarata J."/>
            <person name="Campo K."/>
            <person name="Chang J."/>
            <person name="Cheshatsang Y."/>
            <person name="Citroen M."/>
            <person name="Collymore A."/>
            <person name="Considine T."/>
            <person name="Cook A."/>
            <person name="Cooke P."/>
            <person name="Corum B."/>
            <person name="Cuomo C."/>
            <person name="David R."/>
            <person name="Dawoe T."/>
            <person name="Degray S."/>
            <person name="Dodge S."/>
            <person name="Dooley K."/>
            <person name="Dorje P."/>
            <person name="Dorjee K."/>
            <person name="Dorris L."/>
            <person name="Duffey N."/>
            <person name="Dupes A."/>
            <person name="Elkins T."/>
            <person name="Engels R."/>
            <person name="Erickson J."/>
            <person name="Farina A."/>
            <person name="Faro S."/>
            <person name="Ferreira P."/>
            <person name="Fischer H."/>
            <person name="Fitzgerald M."/>
            <person name="Foley K."/>
            <person name="Gage D."/>
            <person name="Galagan J."/>
            <person name="Gearin G."/>
            <person name="Gnerre S."/>
            <person name="Gnirke A."/>
            <person name="Goyette A."/>
            <person name="Graham J."/>
            <person name="Grandbois E."/>
            <person name="Gyaltsen K."/>
            <person name="Hafez N."/>
            <person name="Hagopian D."/>
            <person name="Hagos B."/>
            <person name="Hall J."/>
            <person name="Hatcher B."/>
            <person name="Heller A."/>
            <person name="Higgins H."/>
            <person name="Honan T."/>
            <person name="Horn A."/>
            <person name="Houde N."/>
            <person name="Hughes L."/>
            <person name="Hulme W."/>
            <person name="Husby E."/>
            <person name="Iliev I."/>
            <person name="Jaffe D."/>
            <person name="Jones C."/>
            <person name="Kamal M."/>
            <person name="Kamat A."/>
            <person name="Kamvysselis M."/>
            <person name="Karlsson E."/>
            <person name="Kells C."/>
            <person name="Kieu A."/>
            <person name="Kisner P."/>
            <person name="Kodira C."/>
            <person name="Kulbokas E."/>
            <person name="Labutti K."/>
            <person name="Lama D."/>
            <person name="Landers T."/>
            <person name="Leger J."/>
            <person name="Levine S."/>
            <person name="Lewis D."/>
            <person name="Lewis T."/>
            <person name="Lindblad-toh K."/>
            <person name="Liu X."/>
            <person name="Lokyitsang T."/>
            <person name="Lokyitsang Y."/>
            <person name="Lucien O."/>
            <person name="Lui A."/>
            <person name="Ma L.J."/>
            <person name="Mabbitt R."/>
            <person name="Macdonald J."/>
            <person name="Maclean C."/>
            <person name="Major J."/>
            <person name="Manning J."/>
            <person name="Marabella R."/>
            <person name="Maru K."/>
            <person name="Matthews C."/>
            <person name="Mauceli E."/>
            <person name="Mccarthy M."/>
            <person name="Mcdonough S."/>
            <person name="Mcghee T."/>
            <person name="Meldrim J."/>
            <person name="Meneus L."/>
            <person name="Mesirov J."/>
            <person name="Mihalev A."/>
            <person name="Mihova T."/>
            <person name="Mikkelsen T."/>
            <person name="Mlenga V."/>
            <person name="Moru K."/>
            <person name="Mozes J."/>
            <person name="Mulrain L."/>
            <person name="Munson G."/>
            <person name="Naylor J."/>
            <person name="Newes C."/>
            <person name="Nguyen C."/>
            <person name="Nguyen N."/>
            <person name="Nguyen T."/>
            <person name="Nicol R."/>
            <person name="Nielsen C."/>
            <person name="Nizzari M."/>
            <person name="Norbu C."/>
            <person name="Norbu N."/>
            <person name="O'donnell P."/>
            <person name="Okoawo O."/>
            <person name="O'leary S."/>
            <person name="Omotosho B."/>
            <person name="O'neill K."/>
            <person name="Osman S."/>
            <person name="Parker S."/>
            <person name="Perrin D."/>
            <person name="Phunkhang P."/>
            <person name="Piqani B."/>
            <person name="Purcell S."/>
            <person name="Rachupka T."/>
            <person name="Ramasamy U."/>
            <person name="Rameau R."/>
            <person name="Ray V."/>
            <person name="Raymond C."/>
            <person name="Retta R."/>
            <person name="Richardson S."/>
            <person name="Rise C."/>
            <person name="Rodriguez J."/>
            <person name="Rogers J."/>
            <person name="Rogov P."/>
            <person name="Rutman M."/>
            <person name="Schupbach R."/>
            <person name="Seaman C."/>
            <person name="Settipalli S."/>
            <person name="Sharpe T."/>
            <person name="Sheridan J."/>
            <person name="Sherpa N."/>
            <person name="Shi J."/>
            <person name="Smirnov S."/>
            <person name="Smith C."/>
            <person name="Sougnez C."/>
            <person name="Spencer B."/>
            <person name="Stalker J."/>
            <person name="Stange-thomann N."/>
            <person name="Stavropoulos S."/>
            <person name="Stetson K."/>
            <person name="Stone C."/>
            <person name="Stone S."/>
            <person name="Stubbs M."/>
            <person name="Talamas J."/>
            <person name="Tchuinga P."/>
            <person name="Tenzing P."/>
            <person name="Tesfaye S."/>
            <person name="Theodore J."/>
            <person name="Thoulutsang Y."/>
            <person name="Topham K."/>
            <person name="Towey S."/>
            <person name="Tsamla T."/>
            <person name="Tsomo N."/>
            <person name="Vallee D."/>
            <person name="Vassiliev H."/>
            <person name="Venkataraman V."/>
            <person name="Vinson J."/>
            <person name="Vo A."/>
            <person name="Wade C."/>
            <person name="Wang S."/>
            <person name="Wangchuk T."/>
            <person name="Wangdi T."/>
            <person name="Whittaker C."/>
            <person name="Wilkinson J."/>
            <person name="Wu Y."/>
            <person name="Wyman D."/>
            <person name="Yadav S."/>
            <person name="Yang S."/>
            <person name="Yang X."/>
            <person name="Yeager S."/>
            <person name="Yee E."/>
            <person name="Young G."/>
            <person name="Zainoun J."/>
            <person name="Zembeck L."/>
            <person name="Zimmer A."/>
            <person name="Zody M."/>
            <person name="Lander E."/>
        </authorList>
    </citation>
    <scope>NUCLEOTIDE SEQUENCE [LARGE SCALE GENOMIC DNA]</scope>
</reference>
<dbReference type="GeneTree" id="ENSGT00940000166266"/>
<organism evidence="7 8">
    <name type="scientific">Ciona savignyi</name>
    <name type="common">Pacific transparent sea squirt</name>
    <dbReference type="NCBI Taxonomy" id="51511"/>
    <lineage>
        <taxon>Eukaryota</taxon>
        <taxon>Metazoa</taxon>
        <taxon>Chordata</taxon>
        <taxon>Tunicata</taxon>
        <taxon>Ascidiacea</taxon>
        <taxon>Phlebobranchia</taxon>
        <taxon>Cionidae</taxon>
        <taxon>Ciona</taxon>
    </lineage>
</organism>
<evidence type="ECO:0000259" key="6">
    <source>
        <dbReference type="PROSITE" id="PS50089"/>
    </source>
</evidence>
<name>H2YHZ9_CIOSA</name>
<dbReference type="GO" id="GO:0045944">
    <property type="term" value="P:positive regulation of transcription by RNA polymerase II"/>
    <property type="evidence" value="ECO:0007669"/>
    <property type="project" value="TreeGrafter"/>
</dbReference>
<feature type="region of interest" description="Disordered" evidence="5">
    <location>
        <begin position="80"/>
        <end position="135"/>
    </location>
</feature>
<evidence type="ECO:0000256" key="5">
    <source>
        <dbReference type="SAM" id="MobiDB-lite"/>
    </source>
</evidence>
<dbReference type="OMA" id="QDHANIC"/>
<dbReference type="InterPro" id="IPR047134">
    <property type="entry name" value="RNF4"/>
</dbReference>
<dbReference type="Pfam" id="PF13923">
    <property type="entry name" value="zf-C3HC4_2"/>
    <property type="match status" value="1"/>
</dbReference>
<dbReference type="SUPFAM" id="SSF57850">
    <property type="entry name" value="RING/U-box"/>
    <property type="match status" value="1"/>
</dbReference>
<dbReference type="InterPro" id="IPR017907">
    <property type="entry name" value="Znf_RING_CS"/>
</dbReference>
<dbReference type="PROSITE" id="PS50089">
    <property type="entry name" value="ZF_RING_2"/>
    <property type="match status" value="1"/>
</dbReference>
<dbReference type="Gene3D" id="3.30.40.10">
    <property type="entry name" value="Zinc/RING finger domain, C3HC4 (zinc finger)"/>
    <property type="match status" value="1"/>
</dbReference>
<dbReference type="STRING" id="51511.ENSCSAVP00000004948"/>
<proteinExistence type="predicted"/>
<dbReference type="SMART" id="SM00184">
    <property type="entry name" value="RING"/>
    <property type="match status" value="1"/>
</dbReference>
<dbReference type="eggNOG" id="KOG0320">
    <property type="taxonomic scope" value="Eukaryota"/>
</dbReference>
<sequence length="205" mass="22810">MNESNQSIDLEESVVEIPLLPRRRNRVESNTSSGSNDVIIIDSPSEATNARATRRRRRAGSNSINEIVDLTCNTEVVDLTSADRSSSSRRTATERANTPRHRTQPHSRRVARPQPSAAVAQAMAPPQPLEEPRDQFQSLPEVHCPVCLESIKTILRQGNELNSTVCGHVFCRNCITLAIRSSHKCPTCRRKLVPKNVHPLYLSAT</sequence>
<dbReference type="FunCoup" id="H2YHZ9">
    <property type="interactions" value="66"/>
</dbReference>
<feature type="domain" description="RING-type" evidence="6">
    <location>
        <begin position="144"/>
        <end position="189"/>
    </location>
</feature>
<evidence type="ECO:0000256" key="1">
    <source>
        <dbReference type="ARBA" id="ARBA00022723"/>
    </source>
</evidence>
<evidence type="ECO:0000313" key="8">
    <source>
        <dbReference type="Proteomes" id="UP000007875"/>
    </source>
</evidence>
<accession>H2YHZ9</accession>
<keyword evidence="2 4" id="KW-0863">Zinc-finger</keyword>
<dbReference type="InParanoid" id="H2YHZ9"/>
<evidence type="ECO:0000313" key="7">
    <source>
        <dbReference type="Ensembl" id="ENSCSAVP00000004948.1"/>
    </source>
</evidence>
<dbReference type="Proteomes" id="UP000007875">
    <property type="component" value="Unassembled WGS sequence"/>
</dbReference>
<keyword evidence="3" id="KW-0862">Zinc</keyword>
<reference evidence="7" key="3">
    <citation type="submission" date="2025-09" db="UniProtKB">
        <authorList>
            <consortium name="Ensembl"/>
        </authorList>
    </citation>
    <scope>IDENTIFICATION</scope>
</reference>
<dbReference type="AlphaFoldDB" id="H2YHZ9"/>
<dbReference type="InterPro" id="IPR013083">
    <property type="entry name" value="Znf_RING/FYVE/PHD"/>
</dbReference>
<keyword evidence="8" id="KW-1185">Reference proteome</keyword>
<protein>
    <recommendedName>
        <fullName evidence="6">RING-type domain-containing protein</fullName>
    </recommendedName>
</protein>
<evidence type="ECO:0000256" key="4">
    <source>
        <dbReference type="PROSITE-ProRule" id="PRU00175"/>
    </source>
</evidence>
<feature type="compositionally biased region" description="Low complexity" evidence="5">
    <location>
        <begin position="113"/>
        <end position="124"/>
    </location>
</feature>
<evidence type="ECO:0000256" key="3">
    <source>
        <dbReference type="ARBA" id="ARBA00022833"/>
    </source>
</evidence>
<evidence type="ECO:0000256" key="2">
    <source>
        <dbReference type="ARBA" id="ARBA00022771"/>
    </source>
</evidence>
<reference evidence="7" key="2">
    <citation type="submission" date="2025-08" db="UniProtKB">
        <authorList>
            <consortium name="Ensembl"/>
        </authorList>
    </citation>
    <scope>IDENTIFICATION</scope>
</reference>
<dbReference type="Ensembl" id="ENSCSAVT00000005017.1">
    <property type="protein sequence ID" value="ENSCSAVP00000004948.1"/>
    <property type="gene ID" value="ENSCSAVG00000002948.1"/>
</dbReference>
<dbReference type="PANTHER" id="PTHR23041">
    <property type="entry name" value="RING FINGER DOMAIN-CONTAINING"/>
    <property type="match status" value="1"/>
</dbReference>
<dbReference type="HOGENOM" id="CLU_072702_2_0_1"/>
<feature type="compositionally biased region" description="Basic residues" evidence="5">
    <location>
        <begin position="98"/>
        <end position="111"/>
    </location>
</feature>